<evidence type="ECO:0000256" key="1">
    <source>
        <dbReference type="SAM" id="Phobius"/>
    </source>
</evidence>
<feature type="transmembrane region" description="Helical" evidence="1">
    <location>
        <begin position="214"/>
        <end position="236"/>
    </location>
</feature>
<feature type="transmembrane region" description="Helical" evidence="1">
    <location>
        <begin position="172"/>
        <end position="194"/>
    </location>
</feature>
<accession>A0A8H5M6V9</accession>
<feature type="transmembrane region" description="Helical" evidence="1">
    <location>
        <begin position="133"/>
        <end position="160"/>
    </location>
</feature>
<feature type="transmembrane region" description="Helical" evidence="1">
    <location>
        <begin position="101"/>
        <end position="121"/>
    </location>
</feature>
<dbReference type="EMBL" id="JAACJP010000007">
    <property type="protein sequence ID" value="KAF5383048.1"/>
    <property type="molecule type" value="Genomic_DNA"/>
</dbReference>
<dbReference type="AlphaFoldDB" id="A0A8H5M6V9"/>
<evidence type="ECO:0000313" key="4">
    <source>
        <dbReference type="Proteomes" id="UP000565441"/>
    </source>
</evidence>
<feature type="transmembrane region" description="Helical" evidence="1">
    <location>
        <begin position="20"/>
        <end position="36"/>
    </location>
</feature>
<feature type="domain" description="DUF6534" evidence="2">
    <location>
        <begin position="179"/>
        <end position="265"/>
    </location>
</feature>
<protein>
    <recommendedName>
        <fullName evidence="2">DUF6534 domain-containing protein</fullName>
    </recommendedName>
</protein>
<keyword evidence="4" id="KW-1185">Reference proteome</keyword>
<feature type="transmembrane region" description="Helical" evidence="1">
    <location>
        <begin position="62"/>
        <end position="81"/>
    </location>
</feature>
<proteinExistence type="predicted"/>
<evidence type="ECO:0000313" key="3">
    <source>
        <dbReference type="EMBL" id="KAF5383048.1"/>
    </source>
</evidence>
<organism evidence="3 4">
    <name type="scientific">Tricholomella constricta</name>
    <dbReference type="NCBI Taxonomy" id="117010"/>
    <lineage>
        <taxon>Eukaryota</taxon>
        <taxon>Fungi</taxon>
        <taxon>Dikarya</taxon>
        <taxon>Basidiomycota</taxon>
        <taxon>Agaricomycotina</taxon>
        <taxon>Agaricomycetes</taxon>
        <taxon>Agaricomycetidae</taxon>
        <taxon>Agaricales</taxon>
        <taxon>Tricholomatineae</taxon>
        <taxon>Lyophyllaceae</taxon>
        <taxon>Tricholomella</taxon>
    </lineage>
</organism>
<dbReference type="InterPro" id="IPR045339">
    <property type="entry name" value="DUF6534"/>
</dbReference>
<evidence type="ECO:0000259" key="2">
    <source>
        <dbReference type="Pfam" id="PF20152"/>
    </source>
</evidence>
<gene>
    <name evidence="3" type="ORF">D9615_004798</name>
</gene>
<dbReference type="OrthoDB" id="3265526at2759"/>
<keyword evidence="1" id="KW-0472">Membrane</keyword>
<dbReference type="PANTHER" id="PTHR40465">
    <property type="entry name" value="CHROMOSOME 1, WHOLE GENOME SHOTGUN SEQUENCE"/>
    <property type="match status" value="1"/>
</dbReference>
<dbReference type="Pfam" id="PF20152">
    <property type="entry name" value="DUF6534"/>
    <property type="match status" value="1"/>
</dbReference>
<dbReference type="PANTHER" id="PTHR40465:SF1">
    <property type="entry name" value="DUF6534 DOMAIN-CONTAINING PROTEIN"/>
    <property type="match status" value="1"/>
</dbReference>
<keyword evidence="1" id="KW-0812">Transmembrane</keyword>
<dbReference type="Proteomes" id="UP000565441">
    <property type="component" value="Unassembled WGS sequence"/>
</dbReference>
<keyword evidence="1" id="KW-1133">Transmembrane helix</keyword>
<comment type="caution">
    <text evidence="3">The sequence shown here is derived from an EMBL/GenBank/DDBJ whole genome shotgun (WGS) entry which is preliminary data.</text>
</comment>
<name>A0A8H5M6V9_9AGAR</name>
<reference evidence="3 4" key="1">
    <citation type="journal article" date="2020" name="ISME J.">
        <title>Uncovering the hidden diversity of litter-decomposition mechanisms in mushroom-forming fungi.</title>
        <authorList>
            <person name="Floudas D."/>
            <person name="Bentzer J."/>
            <person name="Ahren D."/>
            <person name="Johansson T."/>
            <person name="Persson P."/>
            <person name="Tunlid A."/>
        </authorList>
    </citation>
    <scope>NUCLEOTIDE SEQUENCE [LARGE SCALE GENOMIC DNA]</scope>
    <source>
        <strain evidence="3 4">CBS 661.87</strain>
    </source>
</reference>
<sequence length="350" mass="39214">MPSIQLLFGPMLIGSYMNTILYGVMAVQVDFFYCLYRRHILIKRQMIIYYQTYKKDANWMRYFMLFLFIVETLNTAFDIAFMYEPLVTKYGTPDATTFFPILLPTDPLLTVIISTPIQIFIAYRIKIISKATWLAIAICILAIISFGGGVWLTVTVIIIRRYSRKPELHWPALVWLLASAIADVTITVSLATNLARRKTGFSGTDDAINRIIRLTIQTGFVTAVFATLDVVCFLALPHTTINFVWDFALSKLYTNALLSTLNARSGWGTIANTTGGNNVLFGHNSPAPQLQTYSTANFRAPQIMSTGAYELEATSASVYKGRHDVEFGVSVRKEVNTVIDPPAEAYSSTQ</sequence>